<reference evidence="2 3" key="1">
    <citation type="journal article" date="2024" name="Plant J.">
        <title>Genome sequences and population genomics reveal climatic adaptation and genomic divergence between two closely related sweetgum species.</title>
        <authorList>
            <person name="Xu W.Q."/>
            <person name="Ren C.Q."/>
            <person name="Zhang X.Y."/>
            <person name="Comes H.P."/>
            <person name="Liu X.H."/>
            <person name="Li Y.G."/>
            <person name="Kettle C.J."/>
            <person name="Jalonen R."/>
            <person name="Gaisberger H."/>
            <person name="Ma Y.Z."/>
            <person name="Qiu Y.X."/>
        </authorList>
    </citation>
    <scope>NUCLEOTIDE SEQUENCE [LARGE SCALE GENOMIC DNA]</scope>
    <source>
        <strain evidence="2">Hangzhou</strain>
    </source>
</reference>
<name>A0AAP0WZ77_LIQFO</name>
<proteinExistence type="predicted"/>
<dbReference type="AlphaFoldDB" id="A0AAP0WZ77"/>
<evidence type="ECO:0000313" key="2">
    <source>
        <dbReference type="EMBL" id="KAK9280403.1"/>
    </source>
</evidence>
<dbReference type="Proteomes" id="UP001415857">
    <property type="component" value="Unassembled WGS sequence"/>
</dbReference>
<accession>A0AAP0WZ77</accession>
<feature type="region of interest" description="Disordered" evidence="1">
    <location>
        <begin position="73"/>
        <end position="92"/>
    </location>
</feature>
<evidence type="ECO:0000313" key="3">
    <source>
        <dbReference type="Proteomes" id="UP001415857"/>
    </source>
</evidence>
<gene>
    <name evidence="2" type="ORF">L1049_014092</name>
</gene>
<evidence type="ECO:0000256" key="1">
    <source>
        <dbReference type="SAM" id="MobiDB-lite"/>
    </source>
</evidence>
<organism evidence="2 3">
    <name type="scientific">Liquidambar formosana</name>
    <name type="common">Formosan gum</name>
    <dbReference type="NCBI Taxonomy" id="63359"/>
    <lineage>
        <taxon>Eukaryota</taxon>
        <taxon>Viridiplantae</taxon>
        <taxon>Streptophyta</taxon>
        <taxon>Embryophyta</taxon>
        <taxon>Tracheophyta</taxon>
        <taxon>Spermatophyta</taxon>
        <taxon>Magnoliopsida</taxon>
        <taxon>eudicotyledons</taxon>
        <taxon>Gunneridae</taxon>
        <taxon>Pentapetalae</taxon>
        <taxon>Saxifragales</taxon>
        <taxon>Altingiaceae</taxon>
        <taxon>Liquidambar</taxon>
    </lineage>
</organism>
<feature type="compositionally biased region" description="Polar residues" evidence="1">
    <location>
        <begin position="73"/>
        <end position="84"/>
    </location>
</feature>
<keyword evidence="3" id="KW-1185">Reference proteome</keyword>
<dbReference type="EMBL" id="JBBPBK010000008">
    <property type="protein sequence ID" value="KAK9280403.1"/>
    <property type="molecule type" value="Genomic_DNA"/>
</dbReference>
<sequence length="92" mass="10170">MGVSLPCLLTFERVLQNHVMLLSVPPTSDRDLSSQGVALALPTTSPNRKSHYPWLLQRTNTAMALTSERVYMPTTSQNSSNMVPTSHRDQAS</sequence>
<comment type="caution">
    <text evidence="2">The sequence shown here is derived from an EMBL/GenBank/DDBJ whole genome shotgun (WGS) entry which is preliminary data.</text>
</comment>
<protein>
    <submittedName>
        <fullName evidence="2">Uncharacterized protein</fullName>
    </submittedName>
</protein>